<gene>
    <name evidence="8" type="ORF">UFOPK1740_00077</name>
</gene>
<keyword evidence="6" id="KW-0592">Phosphate transport</keyword>
<evidence type="ECO:0000256" key="6">
    <source>
        <dbReference type="ARBA" id="ARBA00022592"/>
    </source>
</evidence>
<dbReference type="GO" id="GO:0045936">
    <property type="term" value="P:negative regulation of phosphate metabolic process"/>
    <property type="evidence" value="ECO:0007669"/>
    <property type="project" value="InterPro"/>
</dbReference>
<dbReference type="SUPFAM" id="SSF109755">
    <property type="entry name" value="PhoU-like"/>
    <property type="match status" value="1"/>
</dbReference>
<evidence type="ECO:0000256" key="5">
    <source>
        <dbReference type="ARBA" id="ARBA00022490"/>
    </source>
</evidence>
<dbReference type="AlphaFoldDB" id="A0A6J6E199"/>
<proteinExistence type="inferred from homology"/>
<comment type="similarity">
    <text evidence="2">Belongs to the PhoU family.</text>
</comment>
<dbReference type="Gene3D" id="1.20.58.220">
    <property type="entry name" value="Phosphate transport system protein phou homolog 2, domain 2"/>
    <property type="match status" value="1"/>
</dbReference>
<dbReference type="GO" id="GO:0006817">
    <property type="term" value="P:phosphate ion transport"/>
    <property type="evidence" value="ECO:0007669"/>
    <property type="project" value="UniProtKB-KW"/>
</dbReference>
<sequence>MRDLFQEELIAINNDIAQMADLVGKAINKATESLLFSDREIAERVIESDVLLNDLASALDERCTMLTAKQQPVATELRSVLGSMRIASSMERMGDLAVHVAKSARLRYPARAVPDELVETFRTLGHLAEELTQQLSRLVTNPDIALAQEIQKSDDKVDAIHRELFRIVLAPTWEHGVEAAVDVTLLSRYYERFADHAVSIARRIIHVLTGEPYIDTVLH</sequence>
<organism evidence="8">
    <name type="scientific">freshwater metagenome</name>
    <dbReference type="NCBI Taxonomy" id="449393"/>
    <lineage>
        <taxon>unclassified sequences</taxon>
        <taxon>metagenomes</taxon>
        <taxon>ecological metagenomes</taxon>
    </lineage>
</organism>
<dbReference type="InterPro" id="IPR028366">
    <property type="entry name" value="PhoU"/>
</dbReference>
<accession>A0A6J6E199</accession>
<evidence type="ECO:0000256" key="4">
    <source>
        <dbReference type="ARBA" id="ARBA00022448"/>
    </source>
</evidence>
<evidence type="ECO:0000313" key="8">
    <source>
        <dbReference type="EMBL" id="CAB4569154.1"/>
    </source>
</evidence>
<dbReference type="InterPro" id="IPR038078">
    <property type="entry name" value="PhoU-like_sf"/>
</dbReference>
<name>A0A6J6E199_9ZZZZ</name>
<dbReference type="EMBL" id="CAEZTU010000002">
    <property type="protein sequence ID" value="CAB4569154.1"/>
    <property type="molecule type" value="Genomic_DNA"/>
</dbReference>
<dbReference type="Pfam" id="PF01895">
    <property type="entry name" value="PhoU"/>
    <property type="match status" value="2"/>
</dbReference>
<reference evidence="8" key="1">
    <citation type="submission" date="2020-05" db="EMBL/GenBank/DDBJ databases">
        <authorList>
            <person name="Chiriac C."/>
            <person name="Salcher M."/>
            <person name="Ghai R."/>
            <person name="Kavagutti S V."/>
        </authorList>
    </citation>
    <scope>NUCLEOTIDE SEQUENCE</scope>
</reference>
<protein>
    <submittedName>
        <fullName evidence="8">Unannotated protein</fullName>
    </submittedName>
</protein>
<dbReference type="NCBIfam" id="TIGR02135">
    <property type="entry name" value="phoU_full"/>
    <property type="match status" value="1"/>
</dbReference>
<feature type="domain" description="PhoU" evidence="7">
    <location>
        <begin position="122"/>
        <end position="204"/>
    </location>
</feature>
<dbReference type="GO" id="GO:0030643">
    <property type="term" value="P:intracellular phosphate ion homeostasis"/>
    <property type="evidence" value="ECO:0007669"/>
    <property type="project" value="InterPro"/>
</dbReference>
<evidence type="ECO:0000259" key="7">
    <source>
        <dbReference type="Pfam" id="PF01895"/>
    </source>
</evidence>
<evidence type="ECO:0000256" key="1">
    <source>
        <dbReference type="ARBA" id="ARBA00004496"/>
    </source>
</evidence>
<comment type="subunit">
    <text evidence="3">Homodimer.</text>
</comment>
<evidence type="ECO:0000256" key="3">
    <source>
        <dbReference type="ARBA" id="ARBA00011738"/>
    </source>
</evidence>
<dbReference type="FunFam" id="1.20.58.220:FF:000004">
    <property type="entry name" value="Phosphate-specific transport system accessory protein PhoU"/>
    <property type="match status" value="1"/>
</dbReference>
<keyword evidence="5" id="KW-0963">Cytoplasm</keyword>
<feature type="domain" description="PhoU" evidence="7">
    <location>
        <begin position="16"/>
        <end position="103"/>
    </location>
</feature>
<dbReference type="PANTHER" id="PTHR42930:SF3">
    <property type="entry name" value="PHOSPHATE-SPECIFIC TRANSPORT SYSTEM ACCESSORY PROTEIN PHOU"/>
    <property type="match status" value="1"/>
</dbReference>
<evidence type="ECO:0000256" key="2">
    <source>
        <dbReference type="ARBA" id="ARBA00008107"/>
    </source>
</evidence>
<dbReference type="PIRSF" id="PIRSF003107">
    <property type="entry name" value="PhoU"/>
    <property type="match status" value="1"/>
</dbReference>
<dbReference type="PANTHER" id="PTHR42930">
    <property type="entry name" value="PHOSPHATE-SPECIFIC TRANSPORT SYSTEM ACCESSORY PROTEIN PHOU"/>
    <property type="match status" value="1"/>
</dbReference>
<dbReference type="InterPro" id="IPR026022">
    <property type="entry name" value="PhoU_dom"/>
</dbReference>
<keyword evidence="4" id="KW-0813">Transport</keyword>
<comment type="subcellular location">
    <subcellularLocation>
        <location evidence="1">Cytoplasm</location>
    </subcellularLocation>
</comment>
<dbReference type="GO" id="GO:0005737">
    <property type="term" value="C:cytoplasm"/>
    <property type="evidence" value="ECO:0007669"/>
    <property type="project" value="UniProtKB-SubCell"/>
</dbReference>